<evidence type="ECO:0000256" key="3">
    <source>
        <dbReference type="ARBA" id="ARBA00022692"/>
    </source>
</evidence>
<accession>A0A915U1C4</accession>
<name>A0A915U1C4_9BACT</name>
<dbReference type="InterPro" id="IPR006037">
    <property type="entry name" value="RCK_C"/>
</dbReference>
<evidence type="ECO:0000256" key="4">
    <source>
        <dbReference type="ARBA" id="ARBA00022737"/>
    </source>
</evidence>
<dbReference type="GO" id="GO:0006813">
    <property type="term" value="P:potassium ion transport"/>
    <property type="evidence" value="ECO:0007669"/>
    <property type="project" value="InterPro"/>
</dbReference>
<evidence type="ECO:0000256" key="7">
    <source>
        <dbReference type="SAM" id="Phobius"/>
    </source>
</evidence>
<dbReference type="GO" id="GO:0008324">
    <property type="term" value="F:monoatomic cation transmembrane transporter activity"/>
    <property type="evidence" value="ECO:0007669"/>
    <property type="project" value="InterPro"/>
</dbReference>
<dbReference type="PANTHER" id="PTHR43652">
    <property type="entry name" value="BASIC AMINO ACID ANTIPORTER YFCC-RELATED"/>
    <property type="match status" value="1"/>
</dbReference>
<evidence type="ECO:0000313" key="11">
    <source>
        <dbReference type="Proteomes" id="UP001063350"/>
    </source>
</evidence>
<evidence type="ECO:0000313" key="10">
    <source>
        <dbReference type="EMBL" id="BCO08702.1"/>
    </source>
</evidence>
<feature type="transmembrane region" description="Helical" evidence="7">
    <location>
        <begin position="461"/>
        <end position="478"/>
    </location>
</feature>
<protein>
    <submittedName>
        <fullName evidence="10">SLC13 family permease</fullName>
    </submittedName>
</protein>
<gene>
    <name evidence="10" type="ORF">GF1_10780</name>
</gene>
<feature type="transmembrane region" description="Helical" evidence="7">
    <location>
        <begin position="601"/>
        <end position="619"/>
    </location>
</feature>
<dbReference type="PANTHER" id="PTHR43652:SF2">
    <property type="entry name" value="BASIC AMINO ACID ANTIPORTER YFCC-RELATED"/>
    <property type="match status" value="1"/>
</dbReference>
<dbReference type="RefSeq" id="WP_267928601.1">
    <property type="nucleotide sequence ID" value="NZ_AP024233.1"/>
</dbReference>
<dbReference type="Pfam" id="PF03600">
    <property type="entry name" value="CitMHS"/>
    <property type="match status" value="1"/>
</dbReference>
<reference evidence="10" key="1">
    <citation type="submission" date="2020-12" db="EMBL/GenBank/DDBJ databases">
        <title>Desulfobium dissulfuricans gen. nov., sp. nov., a novel mesophilic, sulfate-reducing bacterium isolated from a deep-sea hydrothermal vent.</title>
        <authorList>
            <person name="Hashimoto Y."/>
            <person name="Tame A."/>
            <person name="Sawayama S."/>
            <person name="Miyazaki J."/>
            <person name="Takai K."/>
            <person name="Nakagawa S."/>
        </authorList>
    </citation>
    <scope>NUCLEOTIDE SEQUENCE</scope>
    <source>
        <strain evidence="10">GF1</strain>
    </source>
</reference>
<dbReference type="GO" id="GO:0005886">
    <property type="term" value="C:plasma membrane"/>
    <property type="evidence" value="ECO:0007669"/>
    <property type="project" value="TreeGrafter"/>
</dbReference>
<comment type="subcellular location">
    <subcellularLocation>
        <location evidence="1">Membrane</location>
        <topology evidence="1">Multi-pass membrane protein</topology>
    </subcellularLocation>
</comment>
<evidence type="ECO:0000256" key="5">
    <source>
        <dbReference type="ARBA" id="ARBA00022989"/>
    </source>
</evidence>
<evidence type="ECO:0000256" key="2">
    <source>
        <dbReference type="ARBA" id="ARBA00022448"/>
    </source>
</evidence>
<evidence type="ECO:0000256" key="6">
    <source>
        <dbReference type="ARBA" id="ARBA00023136"/>
    </source>
</evidence>
<organism evidence="10 11">
    <name type="scientific">Desulfolithobacter dissulfuricans</name>
    <dbReference type="NCBI Taxonomy" id="2795293"/>
    <lineage>
        <taxon>Bacteria</taxon>
        <taxon>Pseudomonadati</taxon>
        <taxon>Thermodesulfobacteriota</taxon>
        <taxon>Desulfobulbia</taxon>
        <taxon>Desulfobulbales</taxon>
        <taxon>Desulfobulbaceae</taxon>
        <taxon>Desulfolithobacter</taxon>
    </lineage>
</organism>
<feature type="signal peptide" evidence="8">
    <location>
        <begin position="1"/>
        <end position="28"/>
    </location>
</feature>
<dbReference type="AlphaFoldDB" id="A0A915U1C4"/>
<keyword evidence="4" id="KW-0677">Repeat</keyword>
<feature type="transmembrane region" description="Helical" evidence="7">
    <location>
        <begin position="133"/>
        <end position="158"/>
    </location>
</feature>
<evidence type="ECO:0000256" key="1">
    <source>
        <dbReference type="ARBA" id="ARBA00004141"/>
    </source>
</evidence>
<keyword evidence="5 7" id="KW-1133">Transmembrane helix</keyword>
<feature type="transmembrane region" description="Helical" evidence="7">
    <location>
        <begin position="490"/>
        <end position="507"/>
    </location>
</feature>
<feature type="transmembrane region" description="Helical" evidence="7">
    <location>
        <begin position="178"/>
        <end position="200"/>
    </location>
</feature>
<feature type="transmembrane region" description="Helical" evidence="7">
    <location>
        <begin position="639"/>
        <end position="658"/>
    </location>
</feature>
<feature type="transmembrane region" description="Helical" evidence="7">
    <location>
        <begin position="570"/>
        <end position="589"/>
    </location>
</feature>
<feature type="transmembrane region" description="Helical" evidence="7">
    <location>
        <begin position="38"/>
        <end position="60"/>
    </location>
</feature>
<keyword evidence="8" id="KW-0732">Signal</keyword>
<dbReference type="Proteomes" id="UP001063350">
    <property type="component" value="Chromosome"/>
</dbReference>
<keyword evidence="6 7" id="KW-0472">Membrane</keyword>
<dbReference type="EMBL" id="AP024233">
    <property type="protein sequence ID" value="BCO08702.1"/>
    <property type="molecule type" value="Genomic_DNA"/>
</dbReference>
<sequence>MEKWKHRLSLAFAVVMGCLLVTCSAAWAAEAAASADTIVFTPKMGVVMGALGLAILLFIFEWVRVDVVGIIMMVILPILGVVSPKEAISGLSSNAVVSIIAVIIIGAGLDKTGCMNVLARNILKIAGRSESRIMTLIAGTVAFISSFMQNIGAAALFMPAAIRIGRQTGIPVSRILMPMGFCAIIGGTITLVGASPTILLNDLIEQANSLGFLPERVEPLGLFTQTPIGLALVASAILYFIFLGRFILPAKSDGAGGEGSLVPDSIADTYHMIDTLYELEVPEDFSDPRTLQEMKIREDYHINIIALYHARRKSKSLAPRKTERLEPGDVFAVIARSKDSVLRFAKDFGIKFKGDLDVFGEDLSPNNAGMMEGIITERSELVGKTLSEVHFKEAFEVNPITICSGGYCLFGDISEHRLKVGDAILMFGPWSVFHWLKQKNTFVFTTEVKGELMREDKAKTAVFWLIVALSMVLGYKPFMAMLGFPDMKMSLSVCLLTGALGMILTKVMTVDEAYESVDWMTVFLLGGLIPLGLAFQKTGAAEFIATTIMNAIGSVPTIIFLLVVGLLTSFFTLVVSNVGATVLLVPLCMSMAVKAGADPRVTAMVVAIAASNTFVLPTHQVNALIMRPGGYRTVDYAKAGAGMTILFLVVLLAMLYLFY</sequence>
<feature type="transmembrane region" description="Helical" evidence="7">
    <location>
        <begin position="95"/>
        <end position="112"/>
    </location>
</feature>
<dbReference type="SUPFAM" id="SSF116726">
    <property type="entry name" value="TrkA C-terminal domain-like"/>
    <property type="match status" value="2"/>
</dbReference>
<dbReference type="PROSITE" id="PS51202">
    <property type="entry name" value="RCK_C"/>
    <property type="match status" value="1"/>
</dbReference>
<dbReference type="Gene3D" id="3.30.70.1450">
    <property type="entry name" value="Regulator of K+ conductance, C-terminal domain"/>
    <property type="match status" value="2"/>
</dbReference>
<dbReference type="InterPro" id="IPR036721">
    <property type="entry name" value="RCK_C_sf"/>
</dbReference>
<feature type="transmembrane region" description="Helical" evidence="7">
    <location>
        <begin position="220"/>
        <end position="242"/>
    </location>
</feature>
<keyword evidence="3 7" id="KW-0812">Transmembrane</keyword>
<feature type="chain" id="PRO_5037884649" evidence="8">
    <location>
        <begin position="29"/>
        <end position="659"/>
    </location>
</feature>
<dbReference type="KEGG" id="ddu:GF1_10780"/>
<evidence type="ECO:0000259" key="9">
    <source>
        <dbReference type="PROSITE" id="PS51202"/>
    </source>
</evidence>
<feature type="transmembrane region" description="Helical" evidence="7">
    <location>
        <begin position="519"/>
        <end position="536"/>
    </location>
</feature>
<feature type="transmembrane region" description="Helical" evidence="7">
    <location>
        <begin position="543"/>
        <end position="564"/>
    </location>
</feature>
<dbReference type="PROSITE" id="PS51257">
    <property type="entry name" value="PROKAR_LIPOPROTEIN"/>
    <property type="match status" value="1"/>
</dbReference>
<proteinExistence type="predicted"/>
<keyword evidence="2" id="KW-0813">Transport</keyword>
<dbReference type="InterPro" id="IPR051679">
    <property type="entry name" value="DASS-Related_Transporters"/>
</dbReference>
<keyword evidence="11" id="KW-1185">Reference proteome</keyword>
<evidence type="ECO:0000256" key="8">
    <source>
        <dbReference type="SAM" id="SignalP"/>
    </source>
</evidence>
<feature type="domain" description="RCK C-terminal" evidence="9">
    <location>
        <begin position="358"/>
        <end position="442"/>
    </location>
</feature>
<dbReference type="InterPro" id="IPR004680">
    <property type="entry name" value="Cit_transptr-like_dom"/>
</dbReference>